<feature type="chain" id="PRO_5039301321" description="SH3b domain-containing protein" evidence="1">
    <location>
        <begin position="22"/>
        <end position="243"/>
    </location>
</feature>
<evidence type="ECO:0000313" key="2">
    <source>
        <dbReference type="EMBL" id="OLA38248.1"/>
    </source>
</evidence>
<reference evidence="2 3" key="1">
    <citation type="journal article" date="2016" name="Nat. Biotechnol.">
        <title>Measurement of bacterial replication rates in microbial communities.</title>
        <authorList>
            <person name="Brown C.T."/>
            <person name="Olm M.R."/>
            <person name="Thomas B.C."/>
            <person name="Banfield J.F."/>
        </authorList>
    </citation>
    <scope>NUCLEOTIDE SEQUENCE [LARGE SCALE GENOMIC DNA]</scope>
    <source>
        <strain evidence="2">46_33</strain>
    </source>
</reference>
<organism evidence="2 3">
    <name type="scientific">Phascolarctobacterium succinatutens</name>
    <dbReference type="NCBI Taxonomy" id="626940"/>
    <lineage>
        <taxon>Bacteria</taxon>
        <taxon>Bacillati</taxon>
        <taxon>Bacillota</taxon>
        <taxon>Negativicutes</taxon>
        <taxon>Acidaminococcales</taxon>
        <taxon>Acidaminococcaceae</taxon>
        <taxon>Phascolarctobacterium</taxon>
    </lineage>
</organism>
<protein>
    <recommendedName>
        <fullName evidence="4">SH3b domain-containing protein</fullName>
    </recommendedName>
</protein>
<evidence type="ECO:0000313" key="3">
    <source>
        <dbReference type="Proteomes" id="UP000186777"/>
    </source>
</evidence>
<proteinExistence type="predicted"/>
<accession>A0A1Q6R798</accession>
<dbReference type="STRING" id="626940.BHW43_03915"/>
<gene>
    <name evidence="2" type="ORF">BHW43_03915</name>
</gene>
<feature type="signal peptide" evidence="1">
    <location>
        <begin position="1"/>
        <end position="21"/>
    </location>
</feature>
<sequence length="243" mass="27173">MRLLKTIGLTLLLAAGMQLCAAAEKQEAFYTGEKIKGYDKGSFVVLEEDDINFRSAAKDGNVLKVLPHHSLLRVIRQSGDWLEAESDGVDGFIYAPYTVAGNRDELTQDDFALGYAAIGQQFDEQEAKERLGAVKQEKIDKKRKQINYTFDGAVISVARKKQAVEAIRVVDPKYITMRGVSIGDSAGRAVGQYGMPDAVVYAADNTTYEYFWQDDKEQPLRFALEVDKQSRVTAFILEKLKEK</sequence>
<dbReference type="Proteomes" id="UP000186777">
    <property type="component" value="Unassembled WGS sequence"/>
</dbReference>
<dbReference type="RefSeq" id="WP_303679579.1">
    <property type="nucleotide sequence ID" value="NZ_DAWEFR010000012.1"/>
</dbReference>
<keyword evidence="1" id="KW-0732">Signal</keyword>
<dbReference type="AlphaFoldDB" id="A0A1Q6R798"/>
<name>A0A1Q6R798_9FIRM</name>
<evidence type="ECO:0000256" key="1">
    <source>
        <dbReference type="SAM" id="SignalP"/>
    </source>
</evidence>
<dbReference type="Gene3D" id="2.30.30.40">
    <property type="entry name" value="SH3 Domains"/>
    <property type="match status" value="1"/>
</dbReference>
<comment type="caution">
    <text evidence="2">The sequence shown here is derived from an EMBL/GenBank/DDBJ whole genome shotgun (WGS) entry which is preliminary data.</text>
</comment>
<evidence type="ECO:0008006" key="4">
    <source>
        <dbReference type="Google" id="ProtNLM"/>
    </source>
</evidence>
<dbReference type="EMBL" id="MNTG01000024">
    <property type="protein sequence ID" value="OLA38248.1"/>
    <property type="molecule type" value="Genomic_DNA"/>
</dbReference>